<keyword evidence="9 10" id="KW-0009">Actin-binding</keyword>
<dbReference type="Pfam" id="PF01576">
    <property type="entry name" value="Myosin_tail_1"/>
    <property type="match status" value="4"/>
</dbReference>
<feature type="binding site" evidence="10">
    <location>
        <begin position="168"/>
        <end position="175"/>
    </location>
    <ligand>
        <name>ATP</name>
        <dbReference type="ChEBI" id="CHEBI:30616"/>
    </ligand>
</feature>
<evidence type="ECO:0000256" key="6">
    <source>
        <dbReference type="ARBA" id="ARBA00023054"/>
    </source>
</evidence>
<dbReference type="GO" id="GO:0000281">
    <property type="term" value="P:mitotic cytokinesis"/>
    <property type="evidence" value="ECO:0007669"/>
    <property type="project" value="TreeGrafter"/>
</dbReference>
<feature type="region of interest" description="Disordered" evidence="12">
    <location>
        <begin position="1503"/>
        <end position="1522"/>
    </location>
</feature>
<dbReference type="GO" id="GO:0016460">
    <property type="term" value="C:myosin II complex"/>
    <property type="evidence" value="ECO:0007669"/>
    <property type="project" value="TreeGrafter"/>
</dbReference>
<dbReference type="FunFam" id="3.30.70.1590:FF:000001">
    <property type="entry name" value="Myosin heavy chain"/>
    <property type="match status" value="1"/>
</dbReference>
<dbReference type="Gene3D" id="3.30.70.1590">
    <property type="match status" value="1"/>
</dbReference>
<dbReference type="GO" id="GO:0048731">
    <property type="term" value="P:system development"/>
    <property type="evidence" value="ECO:0007669"/>
    <property type="project" value="UniProtKB-ARBA"/>
</dbReference>
<dbReference type="FunFam" id="1.20.120.720:FF:000002">
    <property type="entry name" value="Myosin heavy chain 10"/>
    <property type="match status" value="1"/>
</dbReference>
<dbReference type="GO" id="GO:0000146">
    <property type="term" value="F:microfilament motor activity"/>
    <property type="evidence" value="ECO:0007669"/>
    <property type="project" value="TreeGrafter"/>
</dbReference>
<evidence type="ECO:0000256" key="10">
    <source>
        <dbReference type="PROSITE-ProRule" id="PRU00782"/>
    </source>
</evidence>
<dbReference type="Pfam" id="PF02736">
    <property type="entry name" value="Myosin_N"/>
    <property type="match status" value="1"/>
</dbReference>
<dbReference type="Gene3D" id="3.40.850.10">
    <property type="entry name" value="Kinesin motor domain"/>
    <property type="match status" value="1"/>
</dbReference>
<evidence type="ECO:0000256" key="11">
    <source>
        <dbReference type="SAM" id="Coils"/>
    </source>
</evidence>
<dbReference type="PROSITE" id="PS50096">
    <property type="entry name" value="IQ"/>
    <property type="match status" value="1"/>
</dbReference>
<dbReference type="Gene3D" id="2.30.30.360">
    <property type="entry name" value="Myosin S1 fragment, N-terminal"/>
    <property type="match status" value="1"/>
</dbReference>
<evidence type="ECO:0000259" key="13">
    <source>
        <dbReference type="PROSITE" id="PS51456"/>
    </source>
</evidence>
<dbReference type="SUPFAM" id="SSF52540">
    <property type="entry name" value="P-loop containing nucleoside triphosphate hydrolases"/>
    <property type="match status" value="1"/>
</dbReference>
<keyword evidence="5" id="KW-0112">Calmodulin-binding</keyword>
<evidence type="ECO:0000259" key="14">
    <source>
        <dbReference type="PROSITE" id="PS51844"/>
    </source>
</evidence>
<evidence type="ECO:0000313" key="15">
    <source>
        <dbReference type="Ensembl" id="ENSCCRP00020085804.1"/>
    </source>
</evidence>
<keyword evidence="6 11" id="KW-0175">Coiled coil</keyword>
<dbReference type="PANTHER" id="PTHR45615">
    <property type="entry name" value="MYOSIN HEAVY CHAIN, NON-MUSCLE"/>
    <property type="match status" value="1"/>
</dbReference>
<dbReference type="PROSITE" id="PS51456">
    <property type="entry name" value="MYOSIN_MOTOR"/>
    <property type="match status" value="1"/>
</dbReference>
<evidence type="ECO:0000256" key="1">
    <source>
        <dbReference type="ARBA" id="ARBA00008314"/>
    </source>
</evidence>
<dbReference type="InterPro" id="IPR008989">
    <property type="entry name" value="Myosin_S1_N"/>
</dbReference>
<dbReference type="Pfam" id="PF00063">
    <property type="entry name" value="Myosin_head"/>
    <property type="match status" value="1"/>
</dbReference>
<dbReference type="GO" id="GO:0051015">
    <property type="term" value="F:actin filament binding"/>
    <property type="evidence" value="ECO:0007669"/>
    <property type="project" value="InterPro"/>
</dbReference>
<feature type="coiled-coil region" evidence="11">
    <location>
        <begin position="1240"/>
        <end position="1302"/>
    </location>
</feature>
<accession>A0A8C2IVA7</accession>
<dbReference type="Ensembl" id="ENSCCRT00020093891.1">
    <property type="protein sequence ID" value="ENSCCRP00020085804.1"/>
    <property type="gene ID" value="ENSCCRG00020038803.1"/>
</dbReference>
<comment type="similarity">
    <text evidence="1 10">Belongs to the TRAFAC class myosin-kinesin ATPase superfamily. Myosin family.</text>
</comment>
<dbReference type="Gene3D" id="1.20.120.720">
    <property type="entry name" value="Myosin VI head, motor domain, U50 subdomain"/>
    <property type="match status" value="1"/>
</dbReference>
<dbReference type="FunFam" id="2.30.30.360:FF:000001">
    <property type="entry name" value="Myosin heavy chain"/>
    <property type="match status" value="1"/>
</dbReference>
<feature type="compositionally biased region" description="Basic and acidic residues" evidence="12">
    <location>
        <begin position="1428"/>
        <end position="1438"/>
    </location>
</feature>
<feature type="domain" description="Myosin N-terminal SH3-like" evidence="14">
    <location>
        <begin position="31"/>
        <end position="81"/>
    </location>
</feature>
<keyword evidence="2" id="KW-0488">Methylation</keyword>
<dbReference type="Gene3D" id="1.10.10.820">
    <property type="match status" value="1"/>
</dbReference>
<reference evidence="15" key="1">
    <citation type="submission" date="2025-08" db="UniProtKB">
        <authorList>
            <consortium name="Ensembl"/>
        </authorList>
    </citation>
    <scope>IDENTIFICATION</scope>
</reference>
<dbReference type="InterPro" id="IPR027417">
    <property type="entry name" value="P-loop_NTPase"/>
</dbReference>
<dbReference type="InterPro" id="IPR001609">
    <property type="entry name" value="Myosin_head_motor_dom-like"/>
</dbReference>
<evidence type="ECO:0000256" key="9">
    <source>
        <dbReference type="ARBA" id="ARBA00023203"/>
    </source>
</evidence>
<dbReference type="Pfam" id="PF00612">
    <property type="entry name" value="IQ"/>
    <property type="match status" value="1"/>
</dbReference>
<evidence type="ECO:0000256" key="4">
    <source>
        <dbReference type="ARBA" id="ARBA00022840"/>
    </source>
</evidence>
<proteinExistence type="inferred from homology"/>
<evidence type="ECO:0000256" key="7">
    <source>
        <dbReference type="ARBA" id="ARBA00023123"/>
    </source>
</evidence>
<dbReference type="Gene3D" id="4.10.270.10">
    <property type="entry name" value="Myosin, subunit A"/>
    <property type="match status" value="1"/>
</dbReference>
<feature type="region of interest" description="Disordered" evidence="12">
    <location>
        <begin position="894"/>
        <end position="916"/>
    </location>
</feature>
<dbReference type="FunFam" id="4.10.270.10:FF:000001">
    <property type="entry name" value="Myosin heavy chain, non-muscle"/>
    <property type="match status" value="1"/>
</dbReference>
<dbReference type="FunFam" id="3.40.850.10:FF:000101">
    <property type="entry name" value="Slow myosin heavy chain 2"/>
    <property type="match status" value="1"/>
</dbReference>
<evidence type="ECO:0000256" key="5">
    <source>
        <dbReference type="ARBA" id="ARBA00022860"/>
    </source>
</evidence>
<dbReference type="PANTHER" id="PTHR45615:SF24">
    <property type="entry name" value="MYOSIN-10"/>
    <property type="match status" value="1"/>
</dbReference>
<dbReference type="InterPro" id="IPR036961">
    <property type="entry name" value="Kinesin_motor_dom_sf"/>
</dbReference>
<dbReference type="SMART" id="SM00015">
    <property type="entry name" value="IQ"/>
    <property type="match status" value="1"/>
</dbReference>
<organism evidence="15 16">
    <name type="scientific">Cyprinus carpio</name>
    <name type="common">Common carp</name>
    <dbReference type="NCBI Taxonomy" id="7962"/>
    <lineage>
        <taxon>Eukaryota</taxon>
        <taxon>Metazoa</taxon>
        <taxon>Chordata</taxon>
        <taxon>Craniata</taxon>
        <taxon>Vertebrata</taxon>
        <taxon>Euteleostomi</taxon>
        <taxon>Actinopterygii</taxon>
        <taxon>Neopterygii</taxon>
        <taxon>Teleostei</taxon>
        <taxon>Ostariophysi</taxon>
        <taxon>Cypriniformes</taxon>
        <taxon>Cyprinidae</taxon>
        <taxon>Cyprininae</taxon>
        <taxon>Cyprinus</taxon>
    </lineage>
</organism>
<evidence type="ECO:0000313" key="16">
    <source>
        <dbReference type="Proteomes" id="UP000694701"/>
    </source>
</evidence>
<keyword evidence="4 10" id="KW-0067">ATP-binding</keyword>
<dbReference type="SMART" id="SM00242">
    <property type="entry name" value="MYSc"/>
    <property type="match status" value="1"/>
</dbReference>
<dbReference type="Proteomes" id="UP000694701">
    <property type="component" value="Unplaced"/>
</dbReference>
<evidence type="ECO:0000256" key="2">
    <source>
        <dbReference type="ARBA" id="ARBA00022481"/>
    </source>
</evidence>
<dbReference type="FunFam" id="1.20.5.340:FF:000009">
    <property type="entry name" value="myosin-11 isoform X2"/>
    <property type="match status" value="1"/>
</dbReference>
<dbReference type="Gene3D" id="1.20.58.530">
    <property type="match status" value="1"/>
</dbReference>
<feature type="region of interest" description="Disordered" evidence="12">
    <location>
        <begin position="1426"/>
        <end position="1448"/>
    </location>
</feature>
<feature type="coiled-coil region" evidence="11">
    <location>
        <begin position="1031"/>
        <end position="1192"/>
    </location>
</feature>
<feature type="compositionally biased region" description="Basic and acidic residues" evidence="12">
    <location>
        <begin position="1595"/>
        <end position="1606"/>
    </location>
</feature>
<feature type="region of interest" description="Actin-binding" evidence="10">
    <location>
        <begin position="624"/>
        <end position="646"/>
    </location>
</feature>
<dbReference type="GO" id="GO:0008360">
    <property type="term" value="P:regulation of cell shape"/>
    <property type="evidence" value="ECO:0007669"/>
    <property type="project" value="TreeGrafter"/>
</dbReference>
<dbReference type="InterPro" id="IPR004009">
    <property type="entry name" value="SH3_Myosin"/>
</dbReference>
<keyword evidence="3 10" id="KW-0547">Nucleotide-binding</keyword>
<dbReference type="InterPro" id="IPR002928">
    <property type="entry name" value="Myosin_tail"/>
</dbReference>
<evidence type="ECO:0000256" key="3">
    <source>
        <dbReference type="ARBA" id="ARBA00022741"/>
    </source>
</evidence>
<feature type="domain" description="Myosin motor" evidence="13">
    <location>
        <begin position="85"/>
        <end position="746"/>
    </location>
</feature>
<protein>
    <submittedName>
        <fullName evidence="15">Myosin, heavy chain 10, non-muscle</fullName>
    </submittedName>
</protein>
<dbReference type="FunFam" id="1.20.5.4820:FF:000002">
    <property type="entry name" value="Myosin heavy chain 10"/>
    <property type="match status" value="1"/>
</dbReference>
<dbReference type="PRINTS" id="PR00193">
    <property type="entry name" value="MYOSINHEAVY"/>
</dbReference>
<sequence length="1669" mass="193303">MAQRSGQEDPERYLFVDRAMVYNPASQADWTAKKLVWVPSERHGFEAASIREERGEEVLVELAENGKKALVNKDDIQKMNPPKFSKVEDMAELTCLNEASVLHNLKDRYYSGLIYTYSGLFCVVINPYKNLPIYSENIIEMYRGKKRHEMPPHIYAISESAYRCMLQGESGAGKTENTKKVIQYLAHVASSHKGKKDHNIPGELERQLLQANPILESFGNAKTVKNDNSSRFGKFIRINFDVTGYIVGANIETYLLEKSRAIRQAKDERTFHVFYQLLAGAGEHLRSDLLLEGFNNYRFLSNGNIPIPGQQDKDNFQETMEAMHIMSFSHDEILSMLKVVSAVLQFGNIVFKKERNTDQASMPENTAAQKLCHLLGMNVMEFTRAILSPRIKVGRDYVQKAQTKEQADFAVEALAKATYERLFRWLVHRINKALDRTKRQGASFIGILDIAGFEIFQVVQEDVLAILVLDIALEKMMFILEQEEYQREGIEWSFIDFGLDLQPCIDLIEIPANPPGVLALLDEECWFPKATDKTFVNVLFISLILQVDYKADEWLMKNMDPLNDNVATLLHQSTDKFVAELWKDVDRIVGLDQVAGMNETAFGATYKTKKGMFRTVGQLYKESLTKLMATLRNTNPNFVRCIIPNHEKRAGKLEPHLVLDQLKCNGVLEGIRICRQGFPNRIVFQEFRQRYEILTPNAIPKGFMDGKQACERMIRALELDANLYRIGQSKIFFRTGVLAHLEEERDLKITDIIIYFQSVCRGYLARKAFAKKQQQLSALKVLQRNCAAYLKLRHWQWWRLFTKVKPLLQVTRQEEEMQAKDEELIKVKEKQVKVENDLVEMERKHQQLLEEKNILAEQLQAETELFAEAEEMRARLVAKKQELEEILHDLESRVEEEEERNQSLQNEKKKMQSHIQDLEEQLDEEEAARQKLQLEKVTAEAKIKKMEEDILLLEDQNSKFLKVSADVRLPNQNAAQGLCCKNALRRALQEQTELFLSCRLYWPGEDLMHRFAHNLFLYLLFHRGDEEVAQKNNALKQVRELQAQLAELQEDLESEKAARNKAEKLKRDLSEELEALKTELEDTLDTTAAQQELRTKREQEVAELKKAIDDEIRNHESQVQEMRQRHGTSLEEISEQLEQAKRVKSNLEKNKQTLETDNKELANEVKTLQQAKSESEHKRKKLEAQLQEFMARFSEGEKVKGELSDRSHKLQVSAVTLHIIIISVTLVETKKKLEDDVGALEGLEEVKRKLQKDMEGTSQKLEEKAIAYDKLEKTKNRLQQELDDLMVDLDHQRQIVSNLEKKQKKFDQIFLSFSLKSISSKLDTLFRVREMEAELEDERKQRALAVAAKKKLEMDLKDVEAQIEAANKARDEAIKQLRKLQAQMKDYQRELEEARASRDEIFAQSKENEKKLKSLEAEILQLQEDLASSERARRHAEQERDELADEISNSASGKAALLDEKRRLEARIAQLEEELEEEQSNMELLNDRFRKTTMQVDSLNTELAGERSAAQKSENARQQLERQNKDLKTKLQELEGSVKSKFKASIAALEAKIIQLEEQLEQEAKERAAANKIVRRTEKKLKEVFMQVEDERRHADQYKEQMEKANSRMKQLKRQLEEAEEEATRANASRRKLQRELDDATEASEGLSREVNTLKNRLRYRGCPSTITY</sequence>
<dbReference type="Gene3D" id="6.10.250.2420">
    <property type="match status" value="1"/>
</dbReference>
<dbReference type="PROSITE" id="PS51844">
    <property type="entry name" value="SH3_LIKE"/>
    <property type="match status" value="1"/>
</dbReference>
<evidence type="ECO:0000256" key="12">
    <source>
        <dbReference type="SAM" id="MobiDB-lite"/>
    </source>
</evidence>
<dbReference type="FunFam" id="1.10.10.820:FF:000002">
    <property type="entry name" value="Myosin heavy chain 10"/>
    <property type="match status" value="1"/>
</dbReference>
<dbReference type="GO" id="GO:0031032">
    <property type="term" value="P:actomyosin structure organization"/>
    <property type="evidence" value="ECO:0007669"/>
    <property type="project" value="TreeGrafter"/>
</dbReference>
<dbReference type="InterPro" id="IPR000048">
    <property type="entry name" value="IQ_motif_EF-hand-BS"/>
</dbReference>
<dbReference type="GO" id="GO:0032982">
    <property type="term" value="C:myosin filament"/>
    <property type="evidence" value="ECO:0007669"/>
    <property type="project" value="TreeGrafter"/>
</dbReference>
<dbReference type="SUPFAM" id="SSF90257">
    <property type="entry name" value="Myosin rod fragments"/>
    <property type="match status" value="2"/>
</dbReference>
<feature type="region of interest" description="Disordered" evidence="12">
    <location>
        <begin position="1595"/>
        <end position="1648"/>
    </location>
</feature>
<dbReference type="GO" id="GO:0005516">
    <property type="term" value="F:calmodulin binding"/>
    <property type="evidence" value="ECO:0007669"/>
    <property type="project" value="UniProtKB-KW"/>
</dbReference>
<name>A0A8C2IVA7_CYPCA</name>
<evidence type="ECO:0000256" key="8">
    <source>
        <dbReference type="ARBA" id="ARBA00023175"/>
    </source>
</evidence>
<dbReference type="Gene3D" id="1.20.5.340">
    <property type="match status" value="3"/>
</dbReference>
<dbReference type="GO" id="GO:0005737">
    <property type="term" value="C:cytoplasm"/>
    <property type="evidence" value="ECO:0007669"/>
    <property type="project" value="TreeGrafter"/>
</dbReference>
<keyword evidence="8 10" id="KW-0505">Motor protein</keyword>
<keyword evidence="7 10" id="KW-0518">Myosin</keyword>
<dbReference type="GO" id="GO:0005524">
    <property type="term" value="F:ATP binding"/>
    <property type="evidence" value="ECO:0007669"/>
    <property type="project" value="UniProtKB-UniRule"/>
</dbReference>